<organism evidence="3 4">
    <name type="scientific">Victivallis lenta</name>
    <dbReference type="NCBI Taxonomy" id="2606640"/>
    <lineage>
        <taxon>Bacteria</taxon>
        <taxon>Pseudomonadati</taxon>
        <taxon>Lentisphaerota</taxon>
        <taxon>Lentisphaeria</taxon>
        <taxon>Victivallales</taxon>
        <taxon>Victivallaceae</taxon>
        <taxon>Victivallis</taxon>
    </lineage>
</organism>
<dbReference type="SUPFAM" id="SSF48208">
    <property type="entry name" value="Six-hairpin glycosidases"/>
    <property type="match status" value="1"/>
</dbReference>
<dbReference type="RefSeq" id="WP_106052363.1">
    <property type="nucleotide sequence ID" value="NZ_VUNS01000005.1"/>
</dbReference>
<reference evidence="3 4" key="1">
    <citation type="submission" date="2019-08" db="EMBL/GenBank/DDBJ databases">
        <title>In-depth cultivation of the pig gut microbiome towards novel bacterial diversity and tailored functional studies.</title>
        <authorList>
            <person name="Wylensek D."/>
            <person name="Hitch T.C.A."/>
            <person name="Clavel T."/>
        </authorList>
    </citation>
    <scope>NUCLEOTIDE SEQUENCE [LARGE SCALE GENOMIC DNA]</scope>
    <source>
        <strain evidence="3 4">BBE-744-WT-12</strain>
    </source>
</reference>
<accession>A0A844G1C5</accession>
<dbReference type="InterPro" id="IPR008928">
    <property type="entry name" value="6-hairpin_glycosidase_sf"/>
</dbReference>
<evidence type="ECO:0000256" key="2">
    <source>
        <dbReference type="ARBA" id="ARBA00023235"/>
    </source>
</evidence>
<gene>
    <name evidence="3" type="ORF">FYJ85_06650</name>
</gene>
<sequence length="393" mass="45963">MHDYNEIIGRYEDELLNRVTPFWAERAVDRENGGFFNSLDREGNCFDTAKSIAMQWRNVYMFAALYNSEYSKDEYLELARFGFDFCWRTRRPDDGGYPAMTNAAGTPLMPGRGGFMGTMIFVYAGCACAELFRATGEERFREEARSCFTNYLAGLKESEHFSRSELFPPMRRRGCYMHLCHLCRTMLVCGCEFDDKVRTALEMTFEIIPRFYCPEAGRWLESVPTDGGFRLESSLFRTVIPGHDFETMWFLIQGAELAGNREILDRVPEWTLRIFDYTTDRKNGGLFYYMDALDKPVWDGRDMVKGWWTHNEALLAAAFSYRISGDERLFERFREVDEWSWRHFRDPDYPEWFGLVNYDGTVSNGFKGSPSKTFFHLPRALYNCIQVFKALAK</sequence>
<dbReference type="PANTHER" id="PTHR15108">
    <property type="entry name" value="N-ACYLGLUCOSAMINE-2-EPIMERASE"/>
    <property type="match status" value="1"/>
</dbReference>
<name>A0A844G1C5_9BACT</name>
<dbReference type="InterPro" id="IPR012341">
    <property type="entry name" value="6hp_glycosidase-like_sf"/>
</dbReference>
<evidence type="ECO:0000313" key="4">
    <source>
        <dbReference type="Proteomes" id="UP000435649"/>
    </source>
</evidence>
<dbReference type="AlphaFoldDB" id="A0A844G1C5"/>
<evidence type="ECO:0008006" key="5">
    <source>
        <dbReference type="Google" id="ProtNLM"/>
    </source>
</evidence>
<comment type="caution">
    <text evidence="3">The sequence shown here is derived from an EMBL/GenBank/DDBJ whole genome shotgun (WGS) entry which is preliminary data.</text>
</comment>
<comment type="similarity">
    <text evidence="1">Belongs to the N-acylglucosamine 2-epimerase family.</text>
</comment>
<dbReference type="GO" id="GO:0016853">
    <property type="term" value="F:isomerase activity"/>
    <property type="evidence" value="ECO:0007669"/>
    <property type="project" value="UniProtKB-KW"/>
</dbReference>
<protein>
    <recommendedName>
        <fullName evidence="5">N-acylglucosamine 2-epimerase</fullName>
    </recommendedName>
</protein>
<proteinExistence type="inferred from homology"/>
<dbReference type="Proteomes" id="UP000435649">
    <property type="component" value="Unassembled WGS sequence"/>
</dbReference>
<keyword evidence="4" id="KW-1185">Reference proteome</keyword>
<dbReference type="InterPro" id="IPR010819">
    <property type="entry name" value="AGE/CE"/>
</dbReference>
<dbReference type="GO" id="GO:0005975">
    <property type="term" value="P:carbohydrate metabolic process"/>
    <property type="evidence" value="ECO:0007669"/>
    <property type="project" value="InterPro"/>
</dbReference>
<dbReference type="Pfam" id="PF07221">
    <property type="entry name" value="GlcNAc_2-epim"/>
    <property type="match status" value="1"/>
</dbReference>
<evidence type="ECO:0000256" key="1">
    <source>
        <dbReference type="ARBA" id="ARBA00008558"/>
    </source>
</evidence>
<dbReference type="Gene3D" id="1.50.10.10">
    <property type="match status" value="1"/>
</dbReference>
<dbReference type="EMBL" id="VUNS01000005">
    <property type="protein sequence ID" value="MST96722.1"/>
    <property type="molecule type" value="Genomic_DNA"/>
</dbReference>
<evidence type="ECO:0000313" key="3">
    <source>
        <dbReference type="EMBL" id="MST96722.1"/>
    </source>
</evidence>
<keyword evidence="2" id="KW-0413">Isomerase</keyword>